<accession>A0AAV4FQV1</accession>
<comment type="caution">
    <text evidence="2">The sequence shown here is derived from an EMBL/GenBank/DDBJ whole genome shotgun (WGS) entry which is preliminary data.</text>
</comment>
<protein>
    <submittedName>
        <fullName evidence="2">Uncharacterized protein</fullName>
    </submittedName>
</protein>
<name>A0AAV4FQV1_9GAST</name>
<keyword evidence="3" id="KW-1185">Reference proteome</keyword>
<feature type="compositionally biased region" description="Polar residues" evidence="1">
    <location>
        <begin position="34"/>
        <end position="46"/>
    </location>
</feature>
<evidence type="ECO:0000256" key="1">
    <source>
        <dbReference type="SAM" id="MobiDB-lite"/>
    </source>
</evidence>
<evidence type="ECO:0000313" key="2">
    <source>
        <dbReference type="EMBL" id="GFR75569.1"/>
    </source>
</evidence>
<dbReference type="EMBL" id="BMAT01011596">
    <property type="protein sequence ID" value="GFR75569.1"/>
    <property type="molecule type" value="Genomic_DNA"/>
</dbReference>
<organism evidence="2 3">
    <name type="scientific">Elysia marginata</name>
    <dbReference type="NCBI Taxonomy" id="1093978"/>
    <lineage>
        <taxon>Eukaryota</taxon>
        <taxon>Metazoa</taxon>
        <taxon>Spiralia</taxon>
        <taxon>Lophotrochozoa</taxon>
        <taxon>Mollusca</taxon>
        <taxon>Gastropoda</taxon>
        <taxon>Heterobranchia</taxon>
        <taxon>Euthyneura</taxon>
        <taxon>Panpulmonata</taxon>
        <taxon>Sacoglossa</taxon>
        <taxon>Placobranchoidea</taxon>
        <taxon>Plakobranchidae</taxon>
        <taxon>Elysia</taxon>
    </lineage>
</organism>
<sequence>MRTAGQTACSPSIVKTLTSCFPDEPVNARSTVSTAGAQIPPTSGGHQVSRVRWPTWGSGRGEGDSVSSRARSEVRLLSKQVPSGQLAVL</sequence>
<dbReference type="AlphaFoldDB" id="A0AAV4FQV1"/>
<feature type="region of interest" description="Disordered" evidence="1">
    <location>
        <begin position="34"/>
        <end position="73"/>
    </location>
</feature>
<proteinExistence type="predicted"/>
<reference evidence="2 3" key="1">
    <citation type="journal article" date="2021" name="Elife">
        <title>Chloroplast acquisition without the gene transfer in kleptoplastic sea slugs, Plakobranchus ocellatus.</title>
        <authorList>
            <person name="Maeda T."/>
            <person name="Takahashi S."/>
            <person name="Yoshida T."/>
            <person name="Shimamura S."/>
            <person name="Takaki Y."/>
            <person name="Nagai Y."/>
            <person name="Toyoda A."/>
            <person name="Suzuki Y."/>
            <person name="Arimoto A."/>
            <person name="Ishii H."/>
            <person name="Satoh N."/>
            <person name="Nishiyama T."/>
            <person name="Hasebe M."/>
            <person name="Maruyama T."/>
            <person name="Minagawa J."/>
            <person name="Obokata J."/>
            <person name="Shigenobu S."/>
        </authorList>
    </citation>
    <scope>NUCLEOTIDE SEQUENCE [LARGE SCALE GENOMIC DNA]</scope>
</reference>
<dbReference type="Proteomes" id="UP000762676">
    <property type="component" value="Unassembled WGS sequence"/>
</dbReference>
<gene>
    <name evidence="2" type="ORF">ElyMa_005779500</name>
</gene>
<evidence type="ECO:0000313" key="3">
    <source>
        <dbReference type="Proteomes" id="UP000762676"/>
    </source>
</evidence>